<evidence type="ECO:0000256" key="1">
    <source>
        <dbReference type="ARBA" id="ARBA00004418"/>
    </source>
</evidence>
<feature type="domain" description="Solute-binding protein family 5" evidence="4">
    <location>
        <begin position="310"/>
        <end position="551"/>
    </location>
</feature>
<dbReference type="CDD" id="cd08500">
    <property type="entry name" value="PBP2_NikA_DppA_OppA_like_4"/>
    <property type="match status" value="1"/>
</dbReference>
<protein>
    <submittedName>
        <fullName evidence="5">Putative ABC transporter-binding protein</fullName>
    </submittedName>
</protein>
<dbReference type="Pfam" id="PF00496">
    <property type="entry name" value="SBP_bac_5"/>
    <property type="match status" value="2"/>
</dbReference>
<reference evidence="5 6" key="1">
    <citation type="submission" date="2015-09" db="EMBL/GenBank/DDBJ databases">
        <authorList>
            <consortium name="Swine Surveillance"/>
        </authorList>
    </citation>
    <scope>NUCLEOTIDE SEQUENCE [LARGE SCALE GENOMIC DNA]</scope>
    <source>
        <strain evidence="5 6">CECT 7688</strain>
    </source>
</reference>
<dbReference type="SUPFAM" id="SSF53850">
    <property type="entry name" value="Periplasmic binding protein-like II"/>
    <property type="match status" value="1"/>
</dbReference>
<dbReference type="PANTHER" id="PTHR30290:SF62">
    <property type="entry name" value="OLIGOPEPTIDE ABC TRANSPORTER, PERIPLASMIC OLIGOPEPTIDE-BINDING PROTEIN"/>
    <property type="match status" value="1"/>
</dbReference>
<dbReference type="RefSeq" id="WP_058239416.1">
    <property type="nucleotide sequence ID" value="NZ_CYPW01000015.1"/>
</dbReference>
<organism evidence="5 6">
    <name type="scientific">Shimia marina</name>
    <dbReference type="NCBI Taxonomy" id="321267"/>
    <lineage>
        <taxon>Bacteria</taxon>
        <taxon>Pseudomonadati</taxon>
        <taxon>Pseudomonadota</taxon>
        <taxon>Alphaproteobacteria</taxon>
        <taxon>Rhodobacterales</taxon>
        <taxon>Roseobacteraceae</taxon>
    </lineage>
</organism>
<dbReference type="STRING" id="321267.SHM7688_01628"/>
<evidence type="ECO:0000256" key="3">
    <source>
        <dbReference type="SAM" id="SignalP"/>
    </source>
</evidence>
<feature type="signal peptide" evidence="3">
    <location>
        <begin position="1"/>
        <end position="18"/>
    </location>
</feature>
<keyword evidence="6" id="KW-1185">Reference proteome</keyword>
<dbReference type="AlphaFoldDB" id="A0A0P1EQK6"/>
<accession>A0A0P1EQK6</accession>
<comment type="subcellular location">
    <subcellularLocation>
        <location evidence="1">Periplasm</location>
    </subcellularLocation>
</comment>
<dbReference type="OrthoDB" id="9803988at2"/>
<dbReference type="EMBL" id="CYPW01000015">
    <property type="protein sequence ID" value="CUH52186.1"/>
    <property type="molecule type" value="Genomic_DNA"/>
</dbReference>
<dbReference type="InterPro" id="IPR039424">
    <property type="entry name" value="SBP_5"/>
</dbReference>
<dbReference type="Gene3D" id="3.10.105.10">
    <property type="entry name" value="Dipeptide-binding Protein, Domain 3"/>
    <property type="match status" value="1"/>
</dbReference>
<dbReference type="PANTHER" id="PTHR30290">
    <property type="entry name" value="PERIPLASMIC BINDING COMPONENT OF ABC TRANSPORTER"/>
    <property type="match status" value="1"/>
</dbReference>
<proteinExistence type="inferred from homology"/>
<feature type="domain" description="Solute-binding protein family 5" evidence="4">
    <location>
        <begin position="131"/>
        <end position="240"/>
    </location>
</feature>
<gene>
    <name evidence="5" type="ORF">SHM7688_01628</name>
</gene>
<dbReference type="GO" id="GO:1904680">
    <property type="term" value="F:peptide transmembrane transporter activity"/>
    <property type="evidence" value="ECO:0007669"/>
    <property type="project" value="TreeGrafter"/>
</dbReference>
<evidence type="ECO:0000256" key="2">
    <source>
        <dbReference type="ARBA" id="ARBA00005695"/>
    </source>
</evidence>
<comment type="similarity">
    <text evidence="2">Belongs to the bacterial solute-binding protein 5 family.</text>
</comment>
<name>A0A0P1EQK6_9RHOB</name>
<sequence length="676" mass="74880">MRPLLTVSLIALGTAAFAECPAITVADTQGLEGAYPKQFELGAFEAAANCDLSFSENPAIAELNARIVGNPELPSVADRLPQEPLVVLPFASVGKYGGVIDGYSNATESGTSDLLSLRHASLTRFDSDLLTVKPNVAKSFEWNDDFTAITFTLRKGHKWSDGAPFTSADVEFWLENMTKDENVVGSIKDVWQAGGEPMGIEIIDEQTFKFTFAAPNPGFLAAISQYYGQPFQPKHFLGQYHPAINQDADKLAKEAGFENGYEVIAFYYGGSDWKDVPSPYLKDASKIASLPAAVVPTLESHIVVEDTTETRRVVANPYYHVVDTAGQQLPYVNEIYEQYIPDAEVRLLKLLNGEADYKSQSNLLPQAPALLDGQDGGNYTVILRPQITFETFGFNHTHEDEEKRAVFASQDFNLAMSHAINRDELNELAQLGLGKPSQYISFDPAPEFATEEQINFATQFDPAKASELLDGLGLADTDGDGYRELPSGAKLTVNIQFSTQGTSVETVEAVAQYWSDAGIQTAIKEVTSDEYRAAQSANELDVTVWRNGRPAATMQGNIDRLVVPFGSFFHQRNGMLWERYETTNGAEGVEPPAWVAELAELAREWQATTPGSDAYNELGSKIIDLQLANMQYIGTVQTQNLVYRSNKLKNFDEFKTWSYDYYRAHPYHPDQWWLDE</sequence>
<dbReference type="Gene3D" id="3.40.190.10">
    <property type="entry name" value="Periplasmic binding protein-like II"/>
    <property type="match status" value="1"/>
</dbReference>
<dbReference type="Proteomes" id="UP000054823">
    <property type="component" value="Unassembled WGS sequence"/>
</dbReference>
<dbReference type="GO" id="GO:0015833">
    <property type="term" value="P:peptide transport"/>
    <property type="evidence" value="ECO:0007669"/>
    <property type="project" value="TreeGrafter"/>
</dbReference>
<dbReference type="InterPro" id="IPR000914">
    <property type="entry name" value="SBP_5_dom"/>
</dbReference>
<keyword evidence="3" id="KW-0732">Signal</keyword>
<evidence type="ECO:0000259" key="4">
    <source>
        <dbReference type="Pfam" id="PF00496"/>
    </source>
</evidence>
<evidence type="ECO:0000313" key="5">
    <source>
        <dbReference type="EMBL" id="CUH52186.1"/>
    </source>
</evidence>
<feature type="chain" id="PRO_5006061803" evidence="3">
    <location>
        <begin position="19"/>
        <end position="676"/>
    </location>
</feature>
<evidence type="ECO:0000313" key="6">
    <source>
        <dbReference type="Proteomes" id="UP000054823"/>
    </source>
</evidence>